<keyword evidence="8" id="KW-0645">Protease</keyword>
<organism evidence="8 9">
    <name type="scientific">Pendulispora albinea</name>
    <dbReference type="NCBI Taxonomy" id="2741071"/>
    <lineage>
        <taxon>Bacteria</taxon>
        <taxon>Pseudomonadati</taxon>
        <taxon>Myxococcota</taxon>
        <taxon>Myxococcia</taxon>
        <taxon>Myxococcales</taxon>
        <taxon>Sorangiineae</taxon>
        <taxon>Pendulisporaceae</taxon>
        <taxon>Pendulispora</taxon>
    </lineage>
</organism>
<keyword evidence="3 6" id="KW-0812">Transmembrane</keyword>
<dbReference type="InterPro" id="IPR050710">
    <property type="entry name" value="Band7/mec-2_domain"/>
</dbReference>
<dbReference type="EMBL" id="CP089984">
    <property type="protein sequence ID" value="WXB17633.1"/>
    <property type="molecule type" value="Genomic_DNA"/>
</dbReference>
<dbReference type="Gene3D" id="3.30.479.30">
    <property type="entry name" value="Band 7 domain"/>
    <property type="match status" value="1"/>
</dbReference>
<dbReference type="InterPro" id="IPR036013">
    <property type="entry name" value="Band_7/SPFH_dom_sf"/>
</dbReference>
<dbReference type="CDD" id="cd03404">
    <property type="entry name" value="SPFH_HflK"/>
    <property type="match status" value="1"/>
</dbReference>
<evidence type="ECO:0000256" key="6">
    <source>
        <dbReference type="RuleBase" id="RU364113"/>
    </source>
</evidence>
<proteinExistence type="inferred from homology"/>
<dbReference type="SMART" id="SM00244">
    <property type="entry name" value="PHB"/>
    <property type="match status" value="1"/>
</dbReference>
<protein>
    <recommendedName>
        <fullName evidence="6">Protein HflK</fullName>
    </recommendedName>
</protein>
<keyword evidence="4 6" id="KW-1133">Transmembrane helix</keyword>
<evidence type="ECO:0000256" key="4">
    <source>
        <dbReference type="ARBA" id="ARBA00022989"/>
    </source>
</evidence>
<feature type="transmembrane region" description="Helical" evidence="6">
    <location>
        <begin position="35"/>
        <end position="58"/>
    </location>
</feature>
<feature type="domain" description="Band 7" evidence="7">
    <location>
        <begin position="53"/>
        <end position="240"/>
    </location>
</feature>
<dbReference type="Pfam" id="PF01145">
    <property type="entry name" value="Band_7"/>
    <property type="match status" value="1"/>
</dbReference>
<comment type="similarity">
    <text evidence="2 6">Belongs to the band 7/mec-2 family. HflK subfamily.</text>
</comment>
<comment type="function">
    <text evidence="6">HflC and HflK could encode or regulate a protease.</text>
</comment>
<dbReference type="Proteomes" id="UP001370348">
    <property type="component" value="Chromosome"/>
</dbReference>
<evidence type="ECO:0000256" key="2">
    <source>
        <dbReference type="ARBA" id="ARBA00006971"/>
    </source>
</evidence>
<evidence type="ECO:0000256" key="5">
    <source>
        <dbReference type="ARBA" id="ARBA00023136"/>
    </source>
</evidence>
<reference evidence="8 9" key="1">
    <citation type="submission" date="2021-12" db="EMBL/GenBank/DDBJ databases">
        <title>Discovery of the Pendulisporaceae a myxobacterial family with distinct sporulation behavior and unique specialized metabolism.</title>
        <authorList>
            <person name="Garcia R."/>
            <person name="Popoff A."/>
            <person name="Bader C.D."/>
            <person name="Loehr J."/>
            <person name="Walesch S."/>
            <person name="Walt C."/>
            <person name="Boldt J."/>
            <person name="Bunk B."/>
            <person name="Haeckl F.J.F.P.J."/>
            <person name="Gunesch A.P."/>
            <person name="Birkelbach J."/>
            <person name="Nuebel U."/>
            <person name="Pietschmann T."/>
            <person name="Bach T."/>
            <person name="Mueller R."/>
        </authorList>
    </citation>
    <scope>NUCLEOTIDE SEQUENCE [LARGE SCALE GENOMIC DNA]</scope>
    <source>
        <strain evidence="8 9">MSr11954</strain>
    </source>
</reference>
<dbReference type="PANTHER" id="PTHR43327">
    <property type="entry name" value="STOMATIN-LIKE PROTEIN 2, MITOCHONDRIAL"/>
    <property type="match status" value="1"/>
</dbReference>
<keyword evidence="8" id="KW-0378">Hydrolase</keyword>
<dbReference type="InterPro" id="IPR010201">
    <property type="entry name" value="HflK"/>
</dbReference>
<evidence type="ECO:0000256" key="3">
    <source>
        <dbReference type="ARBA" id="ARBA00022692"/>
    </source>
</evidence>
<dbReference type="GO" id="GO:0008233">
    <property type="term" value="F:peptidase activity"/>
    <property type="evidence" value="ECO:0007669"/>
    <property type="project" value="UniProtKB-KW"/>
</dbReference>
<evidence type="ECO:0000256" key="1">
    <source>
        <dbReference type="ARBA" id="ARBA00004167"/>
    </source>
</evidence>
<dbReference type="PANTHER" id="PTHR43327:SF2">
    <property type="entry name" value="MODULATOR OF FTSH PROTEASE HFLK"/>
    <property type="match status" value="1"/>
</dbReference>
<dbReference type="GO" id="GO:0006508">
    <property type="term" value="P:proteolysis"/>
    <property type="evidence" value="ECO:0007669"/>
    <property type="project" value="UniProtKB-KW"/>
</dbReference>
<name>A0ABZ2M322_9BACT</name>
<evidence type="ECO:0000313" key="8">
    <source>
        <dbReference type="EMBL" id="WXB17633.1"/>
    </source>
</evidence>
<comment type="subunit">
    <text evidence="6">HflC and HflK may interact to form a multimeric complex.</text>
</comment>
<keyword evidence="5 6" id="KW-0472">Membrane</keyword>
<accession>A0ABZ2M322</accession>
<comment type="subcellular location">
    <subcellularLocation>
        <location evidence="1">Membrane</location>
        <topology evidence="1">Single-pass membrane protein</topology>
    </subcellularLocation>
</comment>
<evidence type="ECO:0000259" key="7">
    <source>
        <dbReference type="SMART" id="SM00244"/>
    </source>
</evidence>
<keyword evidence="9" id="KW-1185">Reference proteome</keyword>
<dbReference type="RefSeq" id="WP_394827267.1">
    <property type="nucleotide sequence ID" value="NZ_CP089984.1"/>
</dbReference>
<gene>
    <name evidence="8" type="primary">hflK</name>
    <name evidence="8" type="ORF">LZC94_10205</name>
</gene>
<dbReference type="NCBIfam" id="TIGR01933">
    <property type="entry name" value="hflK"/>
    <property type="match status" value="1"/>
</dbReference>
<dbReference type="InterPro" id="IPR001107">
    <property type="entry name" value="Band_7"/>
</dbReference>
<dbReference type="SUPFAM" id="SSF117892">
    <property type="entry name" value="Band 7/SPFH domain"/>
    <property type="match status" value="1"/>
</dbReference>
<sequence length="350" mass="38995">MNDEAVKGDVEFLAAVEGDSEPAKSRSEPAATSVWAINLMVGALIVGGMVAQSLFYTVEPDERAVIKRFGVVMGQTGPGLHFKLPFGIEDVHKVPTERVLKQEFGFRSESAEGRDPHAHQERPVTEGYHEEREMLTGDLNMVDVSWVIQYQIQDPIKYLHDLREPERTLRDASEGIMRRLVGNRLASDVLTTGRAEISLLARDAIQGAMDGCDSGIRITAVELQAVLPPEKVRASFNEVNEARQERERMINEAILQKNHAIPKAVGEAKRTIAEAEAYAIERVHRAEGDAARFQAVLKEYRLAPEVTRKRLYLETIREVAPKAGKIIVVQDGKSHPQSFFHLNEQGGSQK</sequence>
<evidence type="ECO:0000313" key="9">
    <source>
        <dbReference type="Proteomes" id="UP001370348"/>
    </source>
</evidence>